<dbReference type="AlphaFoldDB" id="A0A7X6DBX3"/>
<dbReference type="Proteomes" id="UP000521868">
    <property type="component" value="Unassembled WGS sequence"/>
</dbReference>
<name>A0A7X6DBX3_9BURK</name>
<feature type="chain" id="PRO_5031430207" evidence="2">
    <location>
        <begin position="30"/>
        <end position="328"/>
    </location>
</feature>
<proteinExistence type="inferred from homology"/>
<dbReference type="Pfam" id="PF03401">
    <property type="entry name" value="TctC"/>
    <property type="match status" value="1"/>
</dbReference>
<dbReference type="InterPro" id="IPR005064">
    <property type="entry name" value="BUG"/>
</dbReference>
<evidence type="ECO:0000313" key="3">
    <source>
        <dbReference type="EMBL" id="NKE64297.1"/>
    </source>
</evidence>
<dbReference type="PANTHER" id="PTHR42928:SF5">
    <property type="entry name" value="BLR1237 PROTEIN"/>
    <property type="match status" value="1"/>
</dbReference>
<evidence type="ECO:0000313" key="4">
    <source>
        <dbReference type="Proteomes" id="UP000521868"/>
    </source>
</evidence>
<dbReference type="InterPro" id="IPR042100">
    <property type="entry name" value="Bug_dom1"/>
</dbReference>
<reference evidence="3 4" key="1">
    <citation type="journal article" date="2020" name="Nature">
        <title>Bacterial chemolithoautotrophy via manganese oxidation.</title>
        <authorList>
            <person name="Yu H."/>
            <person name="Leadbetter J.R."/>
        </authorList>
    </citation>
    <scope>NUCLEOTIDE SEQUENCE [LARGE SCALE GENOMIC DNA]</scope>
    <source>
        <strain evidence="3 4">RBP-1</strain>
    </source>
</reference>
<comment type="caution">
    <text evidence="3">The sequence shown here is derived from an EMBL/GenBank/DDBJ whole genome shotgun (WGS) entry which is preliminary data.</text>
</comment>
<gene>
    <name evidence="3" type="ORF">RAMLITH_00565</name>
</gene>
<dbReference type="PIRSF" id="PIRSF017082">
    <property type="entry name" value="YflP"/>
    <property type="match status" value="1"/>
</dbReference>
<dbReference type="Gene3D" id="3.40.190.150">
    <property type="entry name" value="Bordetella uptake gene, domain 1"/>
    <property type="match status" value="1"/>
</dbReference>
<dbReference type="Gene3D" id="3.40.190.10">
    <property type="entry name" value="Periplasmic binding protein-like II"/>
    <property type="match status" value="1"/>
</dbReference>
<dbReference type="EMBL" id="VTOX01000001">
    <property type="protein sequence ID" value="NKE64297.1"/>
    <property type="molecule type" value="Genomic_DNA"/>
</dbReference>
<accession>A0A7X6DBX3</accession>
<protein>
    <submittedName>
        <fullName evidence="3">Tripartite tricarboxylate transporter substrate binding protein</fullName>
    </submittedName>
</protein>
<comment type="similarity">
    <text evidence="1">Belongs to the UPF0065 (bug) family.</text>
</comment>
<dbReference type="RefSeq" id="WP_168105402.1">
    <property type="nucleotide sequence ID" value="NZ_VTOX01000001.1"/>
</dbReference>
<sequence length="328" mass="34634">MRVRFTLLSSCRWLGAAALAIAAAAPAMAQEYPAKSIQFVVPYPPGGASDVVARTIGQKLSEAWKQPVVIENRPGANGIIALSHVAKSAPDGYTLLMGNVGPNAINPSIYKQPYDTAKDFQPISLTNLVPLMLVVNANSGITSVEDLIAKAKANPGKFSYGTGGTGTAGHFAMELFMMNAGIKMERISYKGDGLALQDMIGGHVQAMFTTGPSGLPHVQSGRLKALAVGTKNRLPHLPNVPTVAELGMAGFEAVSWGGVLVPANTPKPVVQKLNAEINRVLKMPEVREALARTGSETVGNSPEEFESYIAFETGKWAKVAKIANIKGE</sequence>
<dbReference type="PANTHER" id="PTHR42928">
    <property type="entry name" value="TRICARBOXYLATE-BINDING PROTEIN"/>
    <property type="match status" value="1"/>
</dbReference>
<dbReference type="SUPFAM" id="SSF53850">
    <property type="entry name" value="Periplasmic binding protein-like II"/>
    <property type="match status" value="1"/>
</dbReference>
<evidence type="ECO:0000256" key="2">
    <source>
        <dbReference type="SAM" id="SignalP"/>
    </source>
</evidence>
<keyword evidence="4" id="KW-1185">Reference proteome</keyword>
<dbReference type="CDD" id="cd07012">
    <property type="entry name" value="PBP2_Bug_TTT"/>
    <property type="match status" value="1"/>
</dbReference>
<feature type="signal peptide" evidence="2">
    <location>
        <begin position="1"/>
        <end position="29"/>
    </location>
</feature>
<organism evidence="3 4">
    <name type="scientific">Ramlibacter lithotrophicus</name>
    <dbReference type="NCBI Taxonomy" id="2606681"/>
    <lineage>
        <taxon>Bacteria</taxon>
        <taxon>Pseudomonadati</taxon>
        <taxon>Pseudomonadota</taxon>
        <taxon>Betaproteobacteria</taxon>
        <taxon>Burkholderiales</taxon>
        <taxon>Comamonadaceae</taxon>
        <taxon>Ramlibacter</taxon>
    </lineage>
</organism>
<keyword evidence="2" id="KW-0732">Signal</keyword>
<evidence type="ECO:0000256" key="1">
    <source>
        <dbReference type="ARBA" id="ARBA00006987"/>
    </source>
</evidence>